<dbReference type="PANTHER" id="PTHR11937">
    <property type="entry name" value="ACTIN"/>
    <property type="match status" value="1"/>
</dbReference>
<dbReference type="Gene3D" id="3.30.420.40">
    <property type="match status" value="2"/>
</dbReference>
<evidence type="ECO:0000256" key="1">
    <source>
        <dbReference type="RuleBase" id="RU000487"/>
    </source>
</evidence>
<dbReference type="InterPro" id="IPR043129">
    <property type="entry name" value="ATPase_NBD"/>
</dbReference>
<evidence type="ECO:0008006" key="4">
    <source>
        <dbReference type="Google" id="ProtNLM"/>
    </source>
</evidence>
<accession>A0A835YEU7</accession>
<proteinExistence type="inferred from homology"/>
<comment type="similarity">
    <text evidence="1">Belongs to the actin family.</text>
</comment>
<dbReference type="OrthoDB" id="421448at2759"/>
<dbReference type="InterPro" id="IPR004000">
    <property type="entry name" value="Actin"/>
</dbReference>
<dbReference type="SMART" id="SM00268">
    <property type="entry name" value="ACTIN"/>
    <property type="match status" value="1"/>
</dbReference>
<evidence type="ECO:0000313" key="3">
    <source>
        <dbReference type="Proteomes" id="UP000612055"/>
    </source>
</evidence>
<dbReference type="Pfam" id="PF00022">
    <property type="entry name" value="Actin"/>
    <property type="match status" value="1"/>
</dbReference>
<organism evidence="2 3">
    <name type="scientific">Edaphochlamys debaryana</name>
    <dbReference type="NCBI Taxonomy" id="47281"/>
    <lineage>
        <taxon>Eukaryota</taxon>
        <taxon>Viridiplantae</taxon>
        <taxon>Chlorophyta</taxon>
        <taxon>core chlorophytes</taxon>
        <taxon>Chlorophyceae</taxon>
        <taxon>CS clade</taxon>
        <taxon>Chlamydomonadales</taxon>
        <taxon>Chlamydomonadales incertae sedis</taxon>
        <taxon>Edaphochlamys</taxon>
    </lineage>
</organism>
<sequence>MATPAPIWRASRPAVVMDCGTGFSKIGFAGNSEPSFVIPTVLGPGASIASALGAGTAGLGARGGPLLGDLDFTIGEEALAAAAAAGGAAGVTYPVRQGVVADWDAMERFWQKSLFHYLRVDPEEHAVVVTEPPLNPPEAREAMAEIMFESFNVAGLYVGVQAVLALYAGWASADRAAKVGSAPSAAAVEQLTGTVVDVGEGTTHIIPVVEGYVLGGAIRSLPVAGRAVTGFVQQMLRDRGEPLPPDWSLEACRRIKEGHCYVAPDMLKEFGRFDRDPAKYHKTLTLPNPRAGTDFTLELGYERFLAPEVFFSPGMCPSAAPGTPSLARAVDDVIQACPIDTRRSLYGNIVLSGGSTMFKNFNRRLAADLTASTSRRLQPGAKAIDITVRSHPMQRYAVWFGGSLVACDPHFGQVCHTREEYQEYGPSICRTNYVFDH</sequence>
<gene>
    <name evidence="2" type="ORF">HYH03_000047</name>
</gene>
<dbReference type="FunFam" id="3.30.420.40:FF:000029">
    <property type="entry name" value="Actin-related protein 3"/>
    <property type="match status" value="1"/>
</dbReference>
<dbReference type="Gene3D" id="3.90.640.10">
    <property type="entry name" value="Actin, Chain A, domain 4"/>
    <property type="match status" value="1"/>
</dbReference>
<dbReference type="CDD" id="cd10221">
    <property type="entry name" value="ASKHA_NBD_Arp3-like"/>
    <property type="match status" value="1"/>
</dbReference>
<comment type="caution">
    <text evidence="2">The sequence shown here is derived from an EMBL/GenBank/DDBJ whole genome shotgun (WGS) entry which is preliminary data.</text>
</comment>
<dbReference type="EMBL" id="JAEHOE010000001">
    <property type="protein sequence ID" value="KAG2501540.1"/>
    <property type="molecule type" value="Genomic_DNA"/>
</dbReference>
<protein>
    <recommendedName>
        <fullName evidence="4">Actin-related protein 3</fullName>
    </recommendedName>
</protein>
<reference evidence="2" key="1">
    <citation type="journal article" date="2020" name="bioRxiv">
        <title>Comparative genomics of Chlamydomonas.</title>
        <authorList>
            <person name="Craig R.J."/>
            <person name="Hasan A.R."/>
            <person name="Ness R.W."/>
            <person name="Keightley P.D."/>
        </authorList>
    </citation>
    <scope>NUCLEOTIDE SEQUENCE</scope>
    <source>
        <strain evidence="2">CCAP 11/70</strain>
    </source>
</reference>
<evidence type="ECO:0000313" key="2">
    <source>
        <dbReference type="EMBL" id="KAG2501540.1"/>
    </source>
</evidence>
<dbReference type="Proteomes" id="UP000612055">
    <property type="component" value="Unassembled WGS sequence"/>
</dbReference>
<keyword evidence="3" id="KW-1185">Reference proteome</keyword>
<dbReference type="SUPFAM" id="SSF53067">
    <property type="entry name" value="Actin-like ATPase domain"/>
    <property type="match status" value="2"/>
</dbReference>
<name>A0A835YEU7_9CHLO</name>
<dbReference type="AlphaFoldDB" id="A0A835YEU7"/>